<evidence type="ECO:0000256" key="4">
    <source>
        <dbReference type="ARBA" id="ARBA00022723"/>
    </source>
</evidence>
<dbReference type="PRINTS" id="PR00067">
    <property type="entry name" value="CATALASE"/>
</dbReference>
<evidence type="ECO:0000256" key="3">
    <source>
        <dbReference type="ARBA" id="ARBA00022617"/>
    </source>
</evidence>
<dbReference type="Gene3D" id="1.20.1280.120">
    <property type="match status" value="1"/>
</dbReference>
<evidence type="ECO:0000256" key="7">
    <source>
        <dbReference type="PIRNR" id="PIRNR000296"/>
    </source>
</evidence>
<dbReference type="PROSITE" id="PS51318">
    <property type="entry name" value="TAT"/>
    <property type="match status" value="1"/>
</dbReference>
<dbReference type="PROSITE" id="PS51402">
    <property type="entry name" value="CATALASE_3"/>
    <property type="match status" value="1"/>
</dbReference>
<comment type="function">
    <text evidence="7">Has an organic peroxide-dependent peroxidase activity.</text>
</comment>
<dbReference type="PANTHER" id="PTHR11465:SF9">
    <property type="entry name" value="CATALASE"/>
    <property type="match status" value="1"/>
</dbReference>
<keyword evidence="10" id="KW-1133">Transmembrane helix</keyword>
<dbReference type="SMART" id="SM01060">
    <property type="entry name" value="Catalase"/>
    <property type="match status" value="1"/>
</dbReference>
<dbReference type="GO" id="GO:0004096">
    <property type="term" value="F:catalase activity"/>
    <property type="evidence" value="ECO:0007669"/>
    <property type="project" value="InterPro"/>
</dbReference>
<evidence type="ECO:0000256" key="5">
    <source>
        <dbReference type="ARBA" id="ARBA00023002"/>
    </source>
</evidence>
<dbReference type="GO" id="GO:0046872">
    <property type="term" value="F:metal ion binding"/>
    <property type="evidence" value="ECO:0007669"/>
    <property type="project" value="UniProtKB-KW"/>
</dbReference>
<dbReference type="AlphaFoldDB" id="A0A291RS44"/>
<dbReference type="InterPro" id="IPR020835">
    <property type="entry name" value="Catalase_sf"/>
</dbReference>
<sequence length="353" mass="37373">MTDRSGVPLNRRTLLGAAAVLGVGLAGIGGFLVSEDIVGPWRLTAWRMVDRLEAAAGGRFPGYRRNHAKGVAVSGFFDSNGSGAELSKASAFRPGRYRLAGRFSLGGGNPHMPDDPTAPRGLGLQLFLPGGEQWRMAMVNVPVFLDATPEDFYTRTMAFAPDPATGKPDPERMKQHLATHPETAAALDIIGRTPPAPGFGGSTFYGLNAFECIAHDGRRVPVRWHLEPTDDAAENTGGTGLFAPLIRRIAAGPLRWTLVLVVGVPGVDPTHDATKPWPDDRRRIAVGTVVVDRVHTEAVGNVEAVAFDPLVLPDGLAPSDDPLLAARSAAYAESFRRRSGEPTAPGAVVAEGA</sequence>
<feature type="transmembrane region" description="Helical" evidence="10">
    <location>
        <begin position="12"/>
        <end position="33"/>
    </location>
</feature>
<dbReference type="InterPro" id="IPR006311">
    <property type="entry name" value="TAT_signal"/>
</dbReference>
<dbReference type="GO" id="GO:0042542">
    <property type="term" value="P:response to hydrogen peroxide"/>
    <property type="evidence" value="ECO:0007669"/>
    <property type="project" value="TreeGrafter"/>
</dbReference>
<evidence type="ECO:0000259" key="11">
    <source>
        <dbReference type="SMART" id="SM01060"/>
    </source>
</evidence>
<keyword evidence="4 7" id="KW-0479">Metal-binding</keyword>
<evidence type="ECO:0000256" key="9">
    <source>
        <dbReference type="PIRSR" id="PIRSR000296-2"/>
    </source>
</evidence>
<keyword evidence="10" id="KW-0812">Transmembrane</keyword>
<dbReference type="Proteomes" id="UP000221961">
    <property type="component" value="Chromosome"/>
</dbReference>
<dbReference type="GeneID" id="88361847"/>
<evidence type="ECO:0000313" key="12">
    <source>
        <dbReference type="EMBL" id="ATL70079.1"/>
    </source>
</evidence>
<keyword evidence="2 7" id="KW-0575">Peroxidase</keyword>
<feature type="domain" description="Catalase core" evidence="11">
    <location>
        <begin position="2"/>
        <end position="353"/>
    </location>
</feature>
<gene>
    <name evidence="12" type="ORF">CRH09_31720</name>
</gene>
<dbReference type="PANTHER" id="PTHR11465">
    <property type="entry name" value="CATALASE"/>
    <property type="match status" value="1"/>
</dbReference>
<keyword evidence="5 7" id="KW-0560">Oxidoreductase</keyword>
<dbReference type="Pfam" id="PF00199">
    <property type="entry name" value="Catalase"/>
    <property type="match status" value="2"/>
</dbReference>
<keyword evidence="3 7" id="KW-0349">Heme</keyword>
<dbReference type="RefSeq" id="WP_098697074.1">
    <property type="nucleotide sequence ID" value="NZ_CP023778.1"/>
</dbReference>
<evidence type="ECO:0000313" key="13">
    <source>
        <dbReference type="Proteomes" id="UP000221961"/>
    </source>
</evidence>
<evidence type="ECO:0000256" key="2">
    <source>
        <dbReference type="ARBA" id="ARBA00022559"/>
    </source>
</evidence>
<accession>A0A291RS44</accession>
<proteinExistence type="inferred from homology"/>
<dbReference type="EC" id="1.11.1.-" evidence="7"/>
<evidence type="ECO:0000256" key="1">
    <source>
        <dbReference type="ARBA" id="ARBA00005329"/>
    </source>
</evidence>
<dbReference type="KEGG" id="ntp:CRH09_31720"/>
<dbReference type="PIRSF" id="PIRSF000296">
    <property type="entry name" value="SrpA"/>
    <property type="match status" value="1"/>
</dbReference>
<dbReference type="SUPFAM" id="SSF56634">
    <property type="entry name" value="Heme-dependent catalase-like"/>
    <property type="match status" value="1"/>
</dbReference>
<evidence type="ECO:0000256" key="6">
    <source>
        <dbReference type="ARBA" id="ARBA00023004"/>
    </source>
</evidence>
<comment type="cofactor">
    <cofactor evidence="7">
        <name>heme</name>
        <dbReference type="ChEBI" id="CHEBI:30413"/>
    </cofactor>
</comment>
<dbReference type="InterPro" id="IPR011614">
    <property type="entry name" value="Catalase_core"/>
</dbReference>
<feature type="binding site" description="axial binding residue" evidence="9">
    <location>
        <position position="331"/>
    </location>
    <ligand>
        <name>heme</name>
        <dbReference type="ChEBI" id="CHEBI:30413"/>
    </ligand>
    <ligandPart>
        <name>Fe</name>
        <dbReference type="ChEBI" id="CHEBI:18248"/>
    </ligandPart>
</feature>
<dbReference type="GO" id="GO:0005737">
    <property type="term" value="C:cytoplasm"/>
    <property type="evidence" value="ECO:0007669"/>
    <property type="project" value="TreeGrafter"/>
</dbReference>
<name>A0A291RS44_9NOCA</name>
<comment type="similarity">
    <text evidence="1 7">Belongs to the catalase family.</text>
</comment>
<reference evidence="12 13" key="1">
    <citation type="submission" date="2017-10" db="EMBL/GenBank/DDBJ databases">
        <title>Comparative genomics between pathogenic Norcardia.</title>
        <authorList>
            <person name="Zeng L."/>
        </authorList>
    </citation>
    <scope>NUCLEOTIDE SEQUENCE [LARGE SCALE GENOMIC DNA]</scope>
    <source>
        <strain evidence="12 13">NC_YFY_NT001</strain>
    </source>
</reference>
<dbReference type="CDD" id="cd08153">
    <property type="entry name" value="srpA_like"/>
    <property type="match status" value="1"/>
</dbReference>
<evidence type="ECO:0000256" key="8">
    <source>
        <dbReference type="PIRSR" id="PIRSR000296-1"/>
    </source>
</evidence>
<dbReference type="InterPro" id="IPR024168">
    <property type="entry name" value="Catalase_SrpA-type_pred"/>
</dbReference>
<dbReference type="EMBL" id="CP023778">
    <property type="protein sequence ID" value="ATL70079.1"/>
    <property type="molecule type" value="Genomic_DNA"/>
</dbReference>
<dbReference type="Gene3D" id="2.40.180.10">
    <property type="entry name" value="Catalase core domain"/>
    <property type="match status" value="1"/>
</dbReference>
<evidence type="ECO:0000256" key="10">
    <source>
        <dbReference type="SAM" id="Phobius"/>
    </source>
</evidence>
<keyword evidence="10" id="KW-0472">Membrane</keyword>
<feature type="active site" evidence="8">
    <location>
        <position position="67"/>
    </location>
</feature>
<protein>
    <recommendedName>
        <fullName evidence="7">Catalase-related peroxidase</fullName>
        <ecNumber evidence="7">1.11.1.-</ecNumber>
    </recommendedName>
</protein>
<dbReference type="GO" id="GO:0042744">
    <property type="term" value="P:hydrogen peroxide catabolic process"/>
    <property type="evidence" value="ECO:0007669"/>
    <property type="project" value="TreeGrafter"/>
</dbReference>
<organism evidence="12 13">
    <name type="scientific">Nocardia terpenica</name>
    <dbReference type="NCBI Taxonomy" id="455432"/>
    <lineage>
        <taxon>Bacteria</taxon>
        <taxon>Bacillati</taxon>
        <taxon>Actinomycetota</taxon>
        <taxon>Actinomycetes</taxon>
        <taxon>Mycobacteriales</taxon>
        <taxon>Nocardiaceae</taxon>
        <taxon>Nocardia</taxon>
    </lineage>
</organism>
<dbReference type="GO" id="GO:0020037">
    <property type="term" value="F:heme binding"/>
    <property type="evidence" value="ECO:0007669"/>
    <property type="project" value="InterPro"/>
</dbReference>
<dbReference type="InterPro" id="IPR018028">
    <property type="entry name" value="Catalase"/>
</dbReference>
<keyword evidence="6 7" id="KW-0408">Iron</keyword>